<reference evidence="3" key="2">
    <citation type="submission" date="2020-09" db="EMBL/GenBank/DDBJ databases">
        <authorList>
            <person name="Sun Q."/>
            <person name="Zhou Y."/>
        </authorList>
    </citation>
    <scope>NUCLEOTIDE SEQUENCE</scope>
    <source>
        <strain evidence="3">CGMCC 1.16012</strain>
    </source>
</reference>
<dbReference type="Proteomes" id="UP000606730">
    <property type="component" value="Unassembled WGS sequence"/>
</dbReference>
<name>A0A917AI97_9RHOB</name>
<accession>A0A917AI97</accession>
<keyword evidence="2" id="KW-0812">Transmembrane</keyword>
<feature type="transmembrane region" description="Helical" evidence="2">
    <location>
        <begin position="36"/>
        <end position="58"/>
    </location>
</feature>
<keyword evidence="2" id="KW-0472">Membrane</keyword>
<dbReference type="AlphaFoldDB" id="A0A917AI97"/>
<evidence type="ECO:0000313" key="3">
    <source>
        <dbReference type="EMBL" id="GGE54069.1"/>
    </source>
</evidence>
<sequence>MSDEADTTVDDTKDAPFRMGIFGDHPDRRMFSAADLIALVLSVFWAGVCLLFFLMVGFEGEATPLTYFLTTVGVAMPIGMFWLAASAANSAQRVREESDRIHEAIDAIRHVYIEQQQEHTSAGLPPAVEKRLAEIEALATNAQRSIASMPHPDAVAATPAPAQEPQEPQPELALDAPVEPEPVVLGIPDIIRALNFPEDGSDKAGFSAMRAAYEDHRTSGLMRAAQDLLTMLSEEGIYMDDLRPDRTRPELWRRFAEGERGAAIAGLGAIRDRSSLSLTSARMRQDTVFRDTAHHFLNRFDRVLTELAPQASDEELVRLSDTRTARAFMLLSRVSGTFG</sequence>
<keyword evidence="4" id="KW-1185">Reference proteome</keyword>
<reference evidence="3" key="1">
    <citation type="journal article" date="2014" name="Int. J. Syst. Evol. Microbiol.">
        <title>Complete genome sequence of Corynebacterium casei LMG S-19264T (=DSM 44701T), isolated from a smear-ripened cheese.</title>
        <authorList>
            <consortium name="US DOE Joint Genome Institute (JGI-PGF)"/>
            <person name="Walter F."/>
            <person name="Albersmeier A."/>
            <person name="Kalinowski J."/>
            <person name="Ruckert C."/>
        </authorList>
    </citation>
    <scope>NUCLEOTIDE SEQUENCE</scope>
    <source>
        <strain evidence="3">CGMCC 1.16012</strain>
    </source>
</reference>
<protein>
    <submittedName>
        <fullName evidence="3">Uncharacterized protein</fullName>
    </submittedName>
</protein>
<evidence type="ECO:0000313" key="4">
    <source>
        <dbReference type="Proteomes" id="UP000606730"/>
    </source>
</evidence>
<gene>
    <name evidence="3" type="ORF">GCM10011517_22090</name>
</gene>
<dbReference type="RefSeq" id="WP_229666169.1">
    <property type="nucleotide sequence ID" value="NZ_BMKN01000002.1"/>
</dbReference>
<organism evidence="3 4">
    <name type="scientific">Actibacterium pelagium</name>
    <dbReference type="NCBI Taxonomy" id="2029103"/>
    <lineage>
        <taxon>Bacteria</taxon>
        <taxon>Pseudomonadati</taxon>
        <taxon>Pseudomonadota</taxon>
        <taxon>Alphaproteobacteria</taxon>
        <taxon>Rhodobacterales</taxon>
        <taxon>Roseobacteraceae</taxon>
        <taxon>Actibacterium</taxon>
    </lineage>
</organism>
<feature type="region of interest" description="Disordered" evidence="1">
    <location>
        <begin position="151"/>
        <end position="170"/>
    </location>
</feature>
<comment type="caution">
    <text evidence="3">The sequence shown here is derived from an EMBL/GenBank/DDBJ whole genome shotgun (WGS) entry which is preliminary data.</text>
</comment>
<feature type="transmembrane region" description="Helical" evidence="2">
    <location>
        <begin position="64"/>
        <end position="85"/>
    </location>
</feature>
<keyword evidence="2" id="KW-1133">Transmembrane helix</keyword>
<proteinExistence type="predicted"/>
<dbReference type="EMBL" id="BMKN01000002">
    <property type="protein sequence ID" value="GGE54069.1"/>
    <property type="molecule type" value="Genomic_DNA"/>
</dbReference>
<evidence type="ECO:0000256" key="2">
    <source>
        <dbReference type="SAM" id="Phobius"/>
    </source>
</evidence>
<evidence type="ECO:0000256" key="1">
    <source>
        <dbReference type="SAM" id="MobiDB-lite"/>
    </source>
</evidence>